<sequence>MDTGLHSRAVIYPTHHGTRSNGFLIKPYLTMINSDRAYIINVFAYLIDMTCWDLFSCLGRVLHHDKVV</sequence>
<proteinExistence type="predicted"/>
<dbReference type="EMBL" id="LR216287">
    <property type="protein sequence ID" value="VFJ14858.1"/>
    <property type="molecule type" value="Genomic_DNA"/>
</dbReference>
<evidence type="ECO:0000313" key="2">
    <source>
        <dbReference type="Proteomes" id="UP000294299"/>
    </source>
</evidence>
<keyword evidence="2" id="KW-1185">Reference proteome</keyword>
<protein>
    <submittedName>
        <fullName evidence="1">Uncharacterized protein</fullName>
    </submittedName>
</protein>
<evidence type="ECO:0000313" key="1">
    <source>
        <dbReference type="EMBL" id="VFJ14858.1"/>
    </source>
</evidence>
<name>A0A484IIZ5_9ARCH</name>
<gene>
    <name evidence="1" type="ORF">NFRAN_2536</name>
</gene>
<dbReference type="KEGG" id="nfn:NFRAN_2536"/>
<dbReference type="AlphaFoldDB" id="A0A484IIZ5"/>
<organism evidence="1 2">
    <name type="scientific">Candidatus Nitrosocosmicus franklandianus</name>
    <dbReference type="NCBI Taxonomy" id="1798806"/>
    <lineage>
        <taxon>Archaea</taxon>
        <taxon>Nitrososphaerota</taxon>
        <taxon>Nitrososphaeria</taxon>
        <taxon>Nitrososphaerales</taxon>
        <taxon>Nitrososphaeraceae</taxon>
        <taxon>Candidatus Nitrosocosmicus</taxon>
    </lineage>
</organism>
<dbReference type="Proteomes" id="UP000294299">
    <property type="component" value="Chromosome NFRAN"/>
</dbReference>
<accession>A0A484IIZ5</accession>
<reference evidence="1 2" key="1">
    <citation type="submission" date="2019-02" db="EMBL/GenBank/DDBJ databases">
        <authorList>
            <person name="Lehtovirta-Morley E L."/>
        </authorList>
    </citation>
    <scope>NUCLEOTIDE SEQUENCE [LARGE SCALE GENOMIC DNA]</scope>
    <source>
        <strain evidence="1">NFRAN1</strain>
    </source>
</reference>